<comment type="caution">
    <text evidence="1">The sequence shown here is derived from an EMBL/GenBank/DDBJ whole genome shotgun (WGS) entry which is preliminary data.</text>
</comment>
<dbReference type="Proteomes" id="UP000596827">
    <property type="component" value="Unassembled WGS sequence"/>
</dbReference>
<protein>
    <submittedName>
        <fullName evidence="1">CesT family type III secretion system chaperone</fullName>
    </submittedName>
</protein>
<dbReference type="AlphaFoldDB" id="A0A923M7S6"/>
<dbReference type="InterPro" id="IPR010261">
    <property type="entry name" value="Tir_chaperone"/>
</dbReference>
<reference evidence="1" key="1">
    <citation type="submission" date="2020-08" db="EMBL/GenBank/DDBJ databases">
        <title>Ramlibacter sp. GTP1 16S ribosomal RNA gene genome sequencing and assembly.</title>
        <authorList>
            <person name="Kang M."/>
        </authorList>
    </citation>
    <scope>NUCLEOTIDE SEQUENCE</scope>
    <source>
        <strain evidence="1">GTP1</strain>
    </source>
</reference>
<gene>
    <name evidence="1" type="ORF">H8R02_07970</name>
</gene>
<organism evidence="1 2">
    <name type="scientific">Ramlibacter albus</name>
    <dbReference type="NCBI Taxonomy" id="2079448"/>
    <lineage>
        <taxon>Bacteria</taxon>
        <taxon>Pseudomonadati</taxon>
        <taxon>Pseudomonadota</taxon>
        <taxon>Betaproteobacteria</taxon>
        <taxon>Burkholderiales</taxon>
        <taxon>Comamonadaceae</taxon>
        <taxon>Ramlibacter</taxon>
    </lineage>
</organism>
<proteinExistence type="predicted"/>
<dbReference type="Pfam" id="PF05932">
    <property type="entry name" value="CesT"/>
    <property type="match status" value="1"/>
</dbReference>
<accession>A0A923M7S6</accession>
<dbReference type="EMBL" id="JACORU010000002">
    <property type="protein sequence ID" value="MBC5764381.1"/>
    <property type="molecule type" value="Genomic_DNA"/>
</dbReference>
<dbReference type="CDD" id="cd17020">
    <property type="entry name" value="T3SC_IA_ShcM-like"/>
    <property type="match status" value="1"/>
</dbReference>
<dbReference type="GO" id="GO:0030254">
    <property type="term" value="P:protein secretion by the type III secretion system"/>
    <property type="evidence" value="ECO:0007669"/>
    <property type="project" value="InterPro"/>
</dbReference>
<evidence type="ECO:0000313" key="2">
    <source>
        <dbReference type="Proteomes" id="UP000596827"/>
    </source>
</evidence>
<dbReference type="SUPFAM" id="SSF69635">
    <property type="entry name" value="Type III secretory system chaperone-like"/>
    <property type="match status" value="1"/>
</dbReference>
<keyword evidence="2" id="KW-1185">Reference proteome</keyword>
<name>A0A923M7S6_9BURK</name>
<dbReference type="RefSeq" id="WP_187080853.1">
    <property type="nucleotide sequence ID" value="NZ_JACORU010000002.1"/>
</dbReference>
<evidence type="ECO:0000313" key="1">
    <source>
        <dbReference type="EMBL" id="MBC5764381.1"/>
    </source>
</evidence>
<dbReference type="Gene3D" id="3.30.1460.10">
    <property type="match status" value="1"/>
</dbReference>
<sequence length="159" mass="16700">MAAASFEALCAGFCEIARVPVPVLSADEFGRVAFHVVLRGVTVNVVHCESASADHVFLFFDLGALPASGPGGVGALQALLDGNFMLAHPTPVFARNPSNGNGVVKQVYSLFEATPSGLHQLVGEGIERVTRWREQLADADTSAAADSQQAFCADLMNRA</sequence>